<dbReference type="InterPro" id="IPR028204">
    <property type="entry name" value="Tricorn_C1"/>
</dbReference>
<organism evidence="2 3">
    <name type="scientific">Gloeobacter kilaueensis (strain ATCC BAA-2537 / CCAP 1431/1 / ULC 316 / JS1)</name>
    <dbReference type="NCBI Taxonomy" id="1183438"/>
    <lineage>
        <taxon>Bacteria</taxon>
        <taxon>Bacillati</taxon>
        <taxon>Cyanobacteriota</taxon>
        <taxon>Cyanophyceae</taxon>
        <taxon>Gloeobacterales</taxon>
        <taxon>Gloeobacteraceae</taxon>
        <taxon>Gloeobacter</taxon>
    </lineage>
</organism>
<gene>
    <name evidence="2" type="ORF">GKIL_4076</name>
</gene>
<feature type="domain" description="Tail specific protease" evidence="1">
    <location>
        <begin position="347"/>
        <end position="552"/>
    </location>
</feature>
<dbReference type="InterPro" id="IPR029045">
    <property type="entry name" value="ClpP/crotonase-like_dom_sf"/>
</dbReference>
<name>U5QMY6_GLOK1</name>
<dbReference type="GO" id="GO:0004175">
    <property type="term" value="F:endopeptidase activity"/>
    <property type="evidence" value="ECO:0007669"/>
    <property type="project" value="TreeGrafter"/>
</dbReference>
<dbReference type="PATRIC" id="fig|1183438.3.peg.4013"/>
<dbReference type="GO" id="GO:0008236">
    <property type="term" value="F:serine-type peptidase activity"/>
    <property type="evidence" value="ECO:0007669"/>
    <property type="project" value="InterPro"/>
</dbReference>
<dbReference type="PANTHER" id="PTHR32060:SF30">
    <property type="entry name" value="CARBOXY-TERMINAL PROCESSING PROTEASE CTPA"/>
    <property type="match status" value="1"/>
</dbReference>
<sequence>MSKSKKQEQVWSSARSGLCSSLVGLLLLISPGLAQPIFNPSSAMDAYQYVQTRRDEALKLFEKQPEKGLAIEMELLQFLSDPKIVTLGQGFPYLSWKKSDLYYDIALGYLALDQKDKALAALQRMHEELLLNSSSKLLLDNKDLENLQHEKSFKQFIQQIQNRENFWDGPALKTPFKDNLSEDEKVAGLSKLWSEIKYNFVYFDQVPALDWDALYLSYLPKVRQTKNTIEYYRLLQHLVAQLHDGHTNVYPPEQLNDAFYARPPIRTRLVAGKVLITQVWGDQTELRPGLEITGVDGLSVKQYASTYVAPYQSASTTQDLEVRTYDYLLLAGPLNFPVKLQLLDEAGKTFAVTVQRQKIKRPPQPALQFKKLANDVAYIALNTFENKKVVEEFIATADQWRTARAIIFDLRENDGGDSALGDAILSYLTDKPFTGLLSRTREYRPVERAQGVVQHWFDQPDNPVEPQQKPYLGPVIVLVSARTFSAGEDFVADFQAMHRGKIVGEPTGGSTGQPLIFSLPGGGRARVCTKREAFADGQTFVGAGIQPDIFVQPGVEDIRANRDPVLQAALEALQLQP</sequence>
<dbReference type="Gene3D" id="3.90.226.10">
    <property type="entry name" value="2-enoyl-CoA Hydratase, Chain A, domain 1"/>
    <property type="match status" value="1"/>
</dbReference>
<dbReference type="PANTHER" id="PTHR32060">
    <property type="entry name" value="TAIL-SPECIFIC PROTEASE"/>
    <property type="match status" value="1"/>
</dbReference>
<dbReference type="GO" id="GO:0007165">
    <property type="term" value="P:signal transduction"/>
    <property type="evidence" value="ECO:0007669"/>
    <property type="project" value="TreeGrafter"/>
</dbReference>
<dbReference type="GO" id="GO:0030288">
    <property type="term" value="C:outer membrane-bounded periplasmic space"/>
    <property type="evidence" value="ECO:0007669"/>
    <property type="project" value="TreeGrafter"/>
</dbReference>
<dbReference type="EMBL" id="CP003587">
    <property type="protein sequence ID" value="AGY60322.1"/>
    <property type="molecule type" value="Genomic_DNA"/>
</dbReference>
<dbReference type="Pfam" id="PF14684">
    <property type="entry name" value="Tricorn_C1"/>
    <property type="match status" value="1"/>
</dbReference>
<dbReference type="Gene3D" id="3.30.750.44">
    <property type="match status" value="1"/>
</dbReference>
<dbReference type="Proteomes" id="UP000017396">
    <property type="component" value="Chromosome"/>
</dbReference>
<evidence type="ECO:0000313" key="3">
    <source>
        <dbReference type="Proteomes" id="UP000017396"/>
    </source>
</evidence>
<reference evidence="2 3" key="1">
    <citation type="journal article" date="2013" name="PLoS ONE">
        <title>Cultivation and Complete Genome Sequencing of Gloeobacter kilaueensis sp. nov., from a Lava Cave in Kilauea Caldera, Hawai'i.</title>
        <authorList>
            <person name="Saw J.H."/>
            <person name="Schatz M."/>
            <person name="Brown M.V."/>
            <person name="Kunkel D.D."/>
            <person name="Foster J.S."/>
            <person name="Shick H."/>
            <person name="Christensen S."/>
            <person name="Hou S."/>
            <person name="Wan X."/>
            <person name="Donachie S.P."/>
        </authorList>
    </citation>
    <scope>NUCLEOTIDE SEQUENCE [LARGE SCALE GENOMIC DNA]</scope>
    <source>
        <strain evidence="3">JS</strain>
    </source>
</reference>
<dbReference type="KEGG" id="glj:GKIL_4076"/>
<dbReference type="HOGENOM" id="CLU_033983_0_0_3"/>
<dbReference type="SUPFAM" id="SSF52096">
    <property type="entry name" value="ClpP/crotonase"/>
    <property type="match status" value="1"/>
</dbReference>
<dbReference type="InterPro" id="IPR005151">
    <property type="entry name" value="Tail-specific_protease"/>
</dbReference>
<dbReference type="Pfam" id="PF03572">
    <property type="entry name" value="Peptidase_S41"/>
    <property type="match status" value="1"/>
</dbReference>
<dbReference type="STRING" id="1183438.GKIL_4076"/>
<dbReference type="OrthoDB" id="6397760at2"/>
<dbReference type="CDD" id="cd07563">
    <property type="entry name" value="Peptidase_S41_IRBP"/>
    <property type="match status" value="1"/>
</dbReference>
<evidence type="ECO:0000313" key="2">
    <source>
        <dbReference type="EMBL" id="AGY60322.1"/>
    </source>
</evidence>
<dbReference type="SMART" id="SM00245">
    <property type="entry name" value="TSPc"/>
    <property type="match status" value="1"/>
</dbReference>
<keyword evidence="3" id="KW-1185">Reference proteome</keyword>
<dbReference type="eggNOG" id="COG0793">
    <property type="taxonomic scope" value="Bacteria"/>
</dbReference>
<evidence type="ECO:0000259" key="1">
    <source>
        <dbReference type="SMART" id="SM00245"/>
    </source>
</evidence>
<protein>
    <submittedName>
        <fullName evidence="2">Peptidase S41</fullName>
    </submittedName>
</protein>
<dbReference type="GO" id="GO:0006508">
    <property type="term" value="P:proteolysis"/>
    <property type="evidence" value="ECO:0007669"/>
    <property type="project" value="InterPro"/>
</dbReference>
<proteinExistence type="predicted"/>
<accession>U5QMY6</accession>
<dbReference type="AlphaFoldDB" id="U5QMY6"/>